<proteinExistence type="predicted"/>
<accession>A0AAI9X225</accession>
<gene>
    <name evidence="3" type="ORF">VN97_g12655</name>
</gene>
<dbReference type="EMBL" id="LACB01001044">
    <property type="protein sequence ID" value="KAJ9480867.1"/>
    <property type="molecule type" value="Genomic_DNA"/>
</dbReference>
<feature type="compositionally biased region" description="Basic and acidic residues" evidence="2">
    <location>
        <begin position="25"/>
        <end position="35"/>
    </location>
</feature>
<comment type="caution">
    <text evidence="3">The sequence shown here is derived from an EMBL/GenBank/DDBJ whole genome shotgun (WGS) entry which is preliminary data.</text>
</comment>
<reference evidence="3" key="2">
    <citation type="journal article" date="2016" name="Fungal Biol.">
        <title>Ochratoxin A production by Penicillium thymicola.</title>
        <authorList>
            <person name="Nguyen H.D.T."/>
            <person name="McMullin D.R."/>
            <person name="Ponomareva E."/>
            <person name="Riley R."/>
            <person name="Pomraning K.R."/>
            <person name="Baker S.E."/>
            <person name="Seifert K.A."/>
        </authorList>
    </citation>
    <scope>NUCLEOTIDE SEQUENCE</scope>
    <source>
        <strain evidence="3">DAOM 180753</strain>
    </source>
</reference>
<feature type="region of interest" description="Disordered" evidence="2">
    <location>
        <begin position="217"/>
        <end position="244"/>
    </location>
</feature>
<keyword evidence="1" id="KW-0175">Coiled coil</keyword>
<sequence length="244" mass="27516">MEPTAPQPLRTSNRPIRVAASYSQKQEREAAARLERRQRKNPPEPSLRGSATTGHVTPTTDQKTDPILRAILEAFGEIDTSSKYLHQEIEARQVGTSRFQSQITKLRNELSQRDERYNEEIKNYKDALVDMQKKMEEFKQTVATTNMTACTCNGHYEELRAELQSLRTAVTSPSTGRSWASILSQSSVVSFNTRTVRSNLGLPAVVLDLRSASDETRALVDDPAQREGPDRTQGRDDHLERRGC</sequence>
<evidence type="ECO:0000256" key="2">
    <source>
        <dbReference type="SAM" id="MobiDB-lite"/>
    </source>
</evidence>
<name>A0AAI9X225_PENTH</name>
<organism evidence="3 4">
    <name type="scientific">Penicillium thymicola</name>
    <dbReference type="NCBI Taxonomy" id="293382"/>
    <lineage>
        <taxon>Eukaryota</taxon>
        <taxon>Fungi</taxon>
        <taxon>Dikarya</taxon>
        <taxon>Ascomycota</taxon>
        <taxon>Pezizomycotina</taxon>
        <taxon>Eurotiomycetes</taxon>
        <taxon>Eurotiomycetidae</taxon>
        <taxon>Eurotiales</taxon>
        <taxon>Aspergillaceae</taxon>
        <taxon>Penicillium</taxon>
    </lineage>
</organism>
<dbReference type="Proteomes" id="UP001227192">
    <property type="component" value="Unassembled WGS sequence"/>
</dbReference>
<feature type="compositionally biased region" description="Polar residues" evidence="2">
    <location>
        <begin position="49"/>
        <end position="61"/>
    </location>
</feature>
<feature type="region of interest" description="Disordered" evidence="2">
    <location>
        <begin position="1"/>
        <end position="65"/>
    </location>
</feature>
<keyword evidence="4" id="KW-1185">Reference proteome</keyword>
<reference evidence="3" key="1">
    <citation type="submission" date="2015-06" db="EMBL/GenBank/DDBJ databases">
        <authorList>
            <person name="Nguyen H."/>
        </authorList>
    </citation>
    <scope>NUCLEOTIDE SEQUENCE</scope>
    <source>
        <strain evidence="3">DAOM 180753</strain>
    </source>
</reference>
<evidence type="ECO:0000313" key="4">
    <source>
        <dbReference type="Proteomes" id="UP001227192"/>
    </source>
</evidence>
<dbReference type="AlphaFoldDB" id="A0AAI9X225"/>
<evidence type="ECO:0000256" key="1">
    <source>
        <dbReference type="SAM" id="Coils"/>
    </source>
</evidence>
<feature type="coiled-coil region" evidence="1">
    <location>
        <begin position="107"/>
        <end position="141"/>
    </location>
</feature>
<protein>
    <submittedName>
        <fullName evidence="3">Uncharacterized protein</fullName>
    </submittedName>
</protein>
<evidence type="ECO:0000313" key="3">
    <source>
        <dbReference type="EMBL" id="KAJ9480867.1"/>
    </source>
</evidence>